<organism evidence="6 7">
    <name type="scientific">Butyricimonas virosa</name>
    <dbReference type="NCBI Taxonomy" id="544645"/>
    <lineage>
        <taxon>Bacteria</taxon>
        <taxon>Pseudomonadati</taxon>
        <taxon>Bacteroidota</taxon>
        <taxon>Bacteroidia</taxon>
        <taxon>Bacteroidales</taxon>
        <taxon>Odoribacteraceae</taxon>
        <taxon>Butyricimonas</taxon>
    </lineage>
</organism>
<dbReference type="InterPro" id="IPR013325">
    <property type="entry name" value="RNA_pol_sigma_r2"/>
</dbReference>
<keyword evidence="4" id="KW-0804">Transcription</keyword>
<dbReference type="NCBIfam" id="TIGR02937">
    <property type="entry name" value="sigma70-ECF"/>
    <property type="match status" value="1"/>
</dbReference>
<dbReference type="EMBL" id="DYVS01000235">
    <property type="protein sequence ID" value="HJF71600.1"/>
    <property type="molecule type" value="Genomic_DNA"/>
</dbReference>
<reference evidence="6" key="1">
    <citation type="journal article" date="2021" name="PeerJ">
        <title>Extensive microbial diversity within the chicken gut microbiome revealed by metagenomics and culture.</title>
        <authorList>
            <person name="Gilroy R."/>
            <person name="Ravi A."/>
            <person name="Getino M."/>
            <person name="Pursley I."/>
            <person name="Horton D.L."/>
            <person name="Alikhan N.F."/>
            <person name="Baker D."/>
            <person name="Gharbi K."/>
            <person name="Hall N."/>
            <person name="Watson M."/>
            <person name="Adriaenssens E.M."/>
            <person name="Foster-Nyarko E."/>
            <person name="Jarju S."/>
            <person name="Secka A."/>
            <person name="Antonio M."/>
            <person name="Oren A."/>
            <person name="Chaudhuri R.R."/>
            <person name="La Ragione R."/>
            <person name="Hildebrand F."/>
            <person name="Pallen M.J."/>
        </authorList>
    </citation>
    <scope>NUCLEOTIDE SEQUENCE</scope>
    <source>
        <strain evidence="6">6966</strain>
    </source>
</reference>
<comment type="caution">
    <text evidence="6">The sequence shown here is derived from an EMBL/GenBank/DDBJ whole genome shotgun (WGS) entry which is preliminary data.</text>
</comment>
<proteinExistence type="inferred from homology"/>
<evidence type="ECO:0000256" key="2">
    <source>
        <dbReference type="ARBA" id="ARBA00023015"/>
    </source>
</evidence>
<reference evidence="6" key="2">
    <citation type="submission" date="2021-09" db="EMBL/GenBank/DDBJ databases">
        <authorList>
            <person name="Gilroy R."/>
        </authorList>
    </citation>
    <scope>NUCLEOTIDE SEQUENCE</scope>
    <source>
        <strain evidence="6">6966</strain>
    </source>
</reference>
<gene>
    <name evidence="6" type="ORF">K8V05_12680</name>
</gene>
<dbReference type="Pfam" id="PF04542">
    <property type="entry name" value="Sigma70_r2"/>
    <property type="match status" value="1"/>
</dbReference>
<dbReference type="Gene3D" id="1.10.10.10">
    <property type="entry name" value="Winged helix-like DNA-binding domain superfamily/Winged helix DNA-binding domain"/>
    <property type="match status" value="1"/>
</dbReference>
<dbReference type="InterPro" id="IPR007627">
    <property type="entry name" value="RNA_pol_sigma70_r2"/>
</dbReference>
<dbReference type="InterPro" id="IPR013249">
    <property type="entry name" value="RNA_pol_sigma70_r4_t2"/>
</dbReference>
<sequence>MVFKTYYPSLYRLAYAYLMCKNLAEDIVQDVFVSLWTTAKSLPPDTRLKSYLYSSVKHGCLDYLKHLQVIDSNKEKLTEALIFSGTMEYEDNQELLAKVKQCLQDLPEQQRMVLELKVLKGLSYKEISSELKISEESVHTYVKRAYKHLRDSIPVIYILLRLFVRME</sequence>
<dbReference type="Pfam" id="PF08281">
    <property type="entry name" value="Sigma70_r4_2"/>
    <property type="match status" value="1"/>
</dbReference>
<dbReference type="SMART" id="SM00421">
    <property type="entry name" value="HTH_LUXR"/>
    <property type="match status" value="1"/>
</dbReference>
<evidence type="ECO:0000313" key="6">
    <source>
        <dbReference type="EMBL" id="HJF71600.1"/>
    </source>
</evidence>
<evidence type="ECO:0000256" key="4">
    <source>
        <dbReference type="ARBA" id="ARBA00023163"/>
    </source>
</evidence>
<dbReference type="PANTHER" id="PTHR43133">
    <property type="entry name" value="RNA POLYMERASE ECF-TYPE SIGMA FACTO"/>
    <property type="match status" value="1"/>
</dbReference>
<dbReference type="CDD" id="cd06171">
    <property type="entry name" value="Sigma70_r4"/>
    <property type="match status" value="1"/>
</dbReference>
<dbReference type="InterPro" id="IPR014327">
    <property type="entry name" value="RNA_pol_sigma70_bacteroid"/>
</dbReference>
<dbReference type="GO" id="GO:0003677">
    <property type="term" value="F:DNA binding"/>
    <property type="evidence" value="ECO:0007669"/>
    <property type="project" value="InterPro"/>
</dbReference>
<dbReference type="InterPro" id="IPR036388">
    <property type="entry name" value="WH-like_DNA-bd_sf"/>
</dbReference>
<dbReference type="SUPFAM" id="SSF88659">
    <property type="entry name" value="Sigma3 and sigma4 domains of RNA polymerase sigma factors"/>
    <property type="match status" value="1"/>
</dbReference>
<evidence type="ECO:0000313" key="7">
    <source>
        <dbReference type="Proteomes" id="UP000742098"/>
    </source>
</evidence>
<dbReference type="Proteomes" id="UP000742098">
    <property type="component" value="Unassembled WGS sequence"/>
</dbReference>
<keyword evidence="2" id="KW-0805">Transcription regulation</keyword>
<evidence type="ECO:0000256" key="1">
    <source>
        <dbReference type="ARBA" id="ARBA00010641"/>
    </source>
</evidence>
<dbReference type="PANTHER" id="PTHR43133:SF46">
    <property type="entry name" value="RNA POLYMERASE SIGMA-70 FACTOR ECF SUBFAMILY"/>
    <property type="match status" value="1"/>
</dbReference>
<dbReference type="InterPro" id="IPR014284">
    <property type="entry name" value="RNA_pol_sigma-70_dom"/>
</dbReference>
<dbReference type="NCBIfam" id="TIGR02985">
    <property type="entry name" value="Sig70_bacteroi1"/>
    <property type="match status" value="1"/>
</dbReference>
<keyword evidence="3" id="KW-0731">Sigma factor</keyword>
<protein>
    <submittedName>
        <fullName evidence="6">RNA polymerase sigma-70 factor</fullName>
    </submittedName>
</protein>
<dbReference type="Gene3D" id="1.10.1740.10">
    <property type="match status" value="1"/>
</dbReference>
<comment type="similarity">
    <text evidence="1">Belongs to the sigma-70 factor family. ECF subfamily.</text>
</comment>
<feature type="domain" description="HTH luxR-type" evidence="5">
    <location>
        <begin position="103"/>
        <end position="160"/>
    </location>
</feature>
<dbReference type="InterPro" id="IPR000792">
    <property type="entry name" value="Tscrpt_reg_LuxR_C"/>
</dbReference>
<dbReference type="GO" id="GO:0006352">
    <property type="term" value="P:DNA-templated transcription initiation"/>
    <property type="evidence" value="ECO:0007669"/>
    <property type="project" value="InterPro"/>
</dbReference>
<dbReference type="InterPro" id="IPR013324">
    <property type="entry name" value="RNA_pol_sigma_r3/r4-like"/>
</dbReference>
<dbReference type="SUPFAM" id="SSF88946">
    <property type="entry name" value="Sigma2 domain of RNA polymerase sigma factors"/>
    <property type="match status" value="1"/>
</dbReference>
<dbReference type="AlphaFoldDB" id="A0A921KZD6"/>
<dbReference type="InterPro" id="IPR039425">
    <property type="entry name" value="RNA_pol_sigma-70-like"/>
</dbReference>
<name>A0A921KZD6_9BACT</name>
<evidence type="ECO:0000259" key="5">
    <source>
        <dbReference type="SMART" id="SM00421"/>
    </source>
</evidence>
<dbReference type="GO" id="GO:0016987">
    <property type="term" value="F:sigma factor activity"/>
    <property type="evidence" value="ECO:0007669"/>
    <property type="project" value="UniProtKB-KW"/>
</dbReference>
<evidence type="ECO:0000256" key="3">
    <source>
        <dbReference type="ARBA" id="ARBA00023082"/>
    </source>
</evidence>
<accession>A0A921KZD6</accession>